<keyword evidence="2" id="KW-1185">Reference proteome</keyword>
<sequence>MKKIALVIFGAAILTSCNQEKTAYVDNTVLIQDFKEMKETEAQFNKRSEQLQKGLDSVARAFQQEVQEFRENQDKYSDAELEQKRQELMQKNQMLSQQQQMQGQMLREESDKIIDSLVTKVKDFVSGYGKENGYTYIFGSNESANIMYAKEGKDITQEVLKALNKKYGGKETSSKETTEKDSIK</sequence>
<gene>
    <name evidence="1" type="ORF">FVB9532_00045</name>
</gene>
<accession>A0AC61Y2U9</accession>
<comment type="caution">
    <text evidence="1">The sequence shown here is derived from an EMBL/GenBank/DDBJ whole genome shotgun (WGS) entry which is preliminary data.</text>
</comment>
<evidence type="ECO:0000313" key="2">
    <source>
        <dbReference type="Proteomes" id="UP000356253"/>
    </source>
</evidence>
<organism evidence="1 2">
    <name type="scientific">Mesonia oceanica</name>
    <dbReference type="NCBI Taxonomy" id="2687242"/>
    <lineage>
        <taxon>Bacteria</taxon>
        <taxon>Pseudomonadati</taxon>
        <taxon>Bacteroidota</taxon>
        <taxon>Flavobacteriia</taxon>
        <taxon>Flavobacteriales</taxon>
        <taxon>Flavobacteriaceae</taxon>
        <taxon>Mesonia</taxon>
    </lineage>
</organism>
<proteinExistence type="predicted"/>
<dbReference type="EMBL" id="CABVMM010000001">
    <property type="protein sequence ID" value="VVU98799.1"/>
    <property type="molecule type" value="Genomic_DNA"/>
</dbReference>
<reference evidence="1" key="1">
    <citation type="submission" date="2019-09" db="EMBL/GenBank/DDBJ databases">
        <authorList>
            <person name="Rodrigo-Torres L."/>
            <person name="Arahal R. D."/>
            <person name="Lucena T."/>
        </authorList>
    </citation>
    <scope>NUCLEOTIDE SEQUENCE</scope>
    <source>
        <strain evidence="1">ISS653</strain>
    </source>
</reference>
<evidence type="ECO:0000313" key="1">
    <source>
        <dbReference type="EMBL" id="VVU98799.1"/>
    </source>
</evidence>
<name>A0AC61Y2U9_9FLAO</name>
<protein>
    <submittedName>
        <fullName evidence="1">Outer membrane protein 26</fullName>
    </submittedName>
</protein>
<dbReference type="Proteomes" id="UP000356253">
    <property type="component" value="Unassembled WGS sequence"/>
</dbReference>